<dbReference type="EMBL" id="GBXM01105427">
    <property type="protein sequence ID" value="JAH03150.1"/>
    <property type="molecule type" value="Transcribed_RNA"/>
</dbReference>
<name>A0A0E9PGD9_ANGAN</name>
<protein>
    <submittedName>
        <fullName evidence="1">Uncharacterized protein</fullName>
    </submittedName>
</protein>
<organism evidence="1">
    <name type="scientific">Anguilla anguilla</name>
    <name type="common">European freshwater eel</name>
    <name type="synonym">Muraena anguilla</name>
    <dbReference type="NCBI Taxonomy" id="7936"/>
    <lineage>
        <taxon>Eukaryota</taxon>
        <taxon>Metazoa</taxon>
        <taxon>Chordata</taxon>
        <taxon>Craniata</taxon>
        <taxon>Vertebrata</taxon>
        <taxon>Euteleostomi</taxon>
        <taxon>Actinopterygii</taxon>
        <taxon>Neopterygii</taxon>
        <taxon>Teleostei</taxon>
        <taxon>Anguilliformes</taxon>
        <taxon>Anguillidae</taxon>
        <taxon>Anguilla</taxon>
    </lineage>
</organism>
<reference evidence="1" key="2">
    <citation type="journal article" date="2015" name="Fish Shellfish Immunol.">
        <title>Early steps in the European eel (Anguilla anguilla)-Vibrio vulnificus interaction in the gills: Role of the RtxA13 toxin.</title>
        <authorList>
            <person name="Callol A."/>
            <person name="Pajuelo D."/>
            <person name="Ebbesson L."/>
            <person name="Teles M."/>
            <person name="MacKenzie S."/>
            <person name="Amaro C."/>
        </authorList>
    </citation>
    <scope>NUCLEOTIDE SEQUENCE</scope>
</reference>
<accession>A0A0E9PGD9</accession>
<proteinExistence type="predicted"/>
<evidence type="ECO:0000313" key="1">
    <source>
        <dbReference type="EMBL" id="JAH03150.1"/>
    </source>
</evidence>
<sequence length="13" mass="1438">MFLTKLGITGNSR</sequence>
<reference evidence="1" key="1">
    <citation type="submission" date="2014-11" db="EMBL/GenBank/DDBJ databases">
        <authorList>
            <person name="Amaro Gonzalez C."/>
        </authorList>
    </citation>
    <scope>NUCLEOTIDE SEQUENCE</scope>
</reference>